<dbReference type="PANTHER" id="PTHR43343">
    <property type="entry name" value="PEPTIDASE S12"/>
    <property type="match status" value="1"/>
</dbReference>
<dbReference type="PANTHER" id="PTHR43343:SF3">
    <property type="entry name" value="PROTEASE DO-LIKE 8, CHLOROPLASTIC"/>
    <property type="match status" value="1"/>
</dbReference>
<evidence type="ECO:0000313" key="5">
    <source>
        <dbReference type="Proteomes" id="UP000292958"/>
    </source>
</evidence>
<dbReference type="InterPro" id="IPR051201">
    <property type="entry name" value="Chloro_Bact_Ser_Proteases"/>
</dbReference>
<evidence type="ECO:0000259" key="3">
    <source>
        <dbReference type="PROSITE" id="PS50106"/>
    </source>
</evidence>
<dbReference type="AlphaFoldDB" id="A0A4Q7XZV0"/>
<evidence type="ECO:0000313" key="4">
    <source>
        <dbReference type="EMBL" id="RZU29708.1"/>
    </source>
</evidence>
<dbReference type="Proteomes" id="UP000292958">
    <property type="component" value="Unassembled WGS sequence"/>
</dbReference>
<dbReference type="Gene3D" id="2.30.42.10">
    <property type="match status" value="1"/>
</dbReference>
<name>A0A4Q7XZV0_9BACT</name>
<dbReference type="GO" id="GO:0006508">
    <property type="term" value="P:proteolysis"/>
    <property type="evidence" value="ECO:0007669"/>
    <property type="project" value="UniProtKB-KW"/>
</dbReference>
<keyword evidence="1" id="KW-0645">Protease</keyword>
<evidence type="ECO:0000256" key="2">
    <source>
        <dbReference type="ARBA" id="ARBA00022801"/>
    </source>
</evidence>
<accession>A0A4Q7XZV0</accession>
<feature type="domain" description="PDZ" evidence="3">
    <location>
        <begin position="38"/>
        <end position="98"/>
    </location>
</feature>
<proteinExistence type="predicted"/>
<gene>
    <name evidence="4" type="ORF">BDD14_6316</name>
</gene>
<dbReference type="RefSeq" id="WP_130424984.1">
    <property type="nucleotide sequence ID" value="NZ_SHKW01000007.1"/>
</dbReference>
<dbReference type="SMART" id="SM00228">
    <property type="entry name" value="PDZ"/>
    <property type="match status" value="1"/>
</dbReference>
<evidence type="ECO:0000256" key="1">
    <source>
        <dbReference type="ARBA" id="ARBA00022670"/>
    </source>
</evidence>
<reference evidence="4 5" key="1">
    <citation type="submission" date="2019-02" db="EMBL/GenBank/DDBJ databases">
        <title>Genomic Encyclopedia of Archaeal and Bacterial Type Strains, Phase II (KMG-II): from individual species to whole genera.</title>
        <authorList>
            <person name="Goeker M."/>
        </authorList>
    </citation>
    <scope>NUCLEOTIDE SEQUENCE [LARGE SCALE GENOMIC DNA]</scope>
    <source>
        <strain evidence="4 5">DSM 18101</strain>
    </source>
</reference>
<sequence>MRNFGVQAPELKAIARTPELPSATGPSPVTLDSSRSRTIVVWQGTKVRNVVGLEVSAAETPGESGVIVLDVPAGSPAGTAGITAGDVILGFNNKPVKDTQDLLRYTREAGHGSRTSIAILRYQQRSTVSIALE</sequence>
<dbReference type="PROSITE" id="PS50106">
    <property type="entry name" value="PDZ"/>
    <property type="match status" value="1"/>
</dbReference>
<dbReference type="GO" id="GO:0008233">
    <property type="term" value="F:peptidase activity"/>
    <property type="evidence" value="ECO:0007669"/>
    <property type="project" value="UniProtKB-KW"/>
</dbReference>
<dbReference type="InterPro" id="IPR001478">
    <property type="entry name" value="PDZ"/>
</dbReference>
<dbReference type="OrthoDB" id="9808066at2"/>
<dbReference type="EMBL" id="SHKW01000007">
    <property type="protein sequence ID" value="RZU29708.1"/>
    <property type="molecule type" value="Genomic_DNA"/>
</dbReference>
<dbReference type="SUPFAM" id="SSF50156">
    <property type="entry name" value="PDZ domain-like"/>
    <property type="match status" value="1"/>
</dbReference>
<comment type="caution">
    <text evidence="4">The sequence shown here is derived from an EMBL/GenBank/DDBJ whole genome shotgun (WGS) entry which is preliminary data.</text>
</comment>
<dbReference type="Pfam" id="PF13180">
    <property type="entry name" value="PDZ_2"/>
    <property type="match status" value="1"/>
</dbReference>
<keyword evidence="5" id="KW-1185">Reference proteome</keyword>
<keyword evidence="2" id="KW-0378">Hydrolase</keyword>
<dbReference type="InterPro" id="IPR036034">
    <property type="entry name" value="PDZ_sf"/>
</dbReference>
<protein>
    <submittedName>
        <fullName evidence="4">PDZ domain-containing protein</fullName>
    </submittedName>
</protein>
<organism evidence="4 5">
    <name type="scientific">Edaphobacter modestus</name>
    <dbReference type="NCBI Taxonomy" id="388466"/>
    <lineage>
        <taxon>Bacteria</taxon>
        <taxon>Pseudomonadati</taxon>
        <taxon>Acidobacteriota</taxon>
        <taxon>Terriglobia</taxon>
        <taxon>Terriglobales</taxon>
        <taxon>Acidobacteriaceae</taxon>
        <taxon>Edaphobacter</taxon>
    </lineage>
</organism>